<dbReference type="Proteomes" id="UP000886191">
    <property type="component" value="Unassembled WGS sequence"/>
</dbReference>
<comment type="caution">
    <text evidence="1">The sequence shown here is derived from an EMBL/GenBank/DDBJ whole genome shotgun (WGS) entry which is preliminary data.</text>
</comment>
<protein>
    <submittedName>
        <fullName evidence="1">Uncharacterized protein</fullName>
    </submittedName>
</protein>
<accession>A0A831QQM2</accession>
<organism evidence="1">
    <name type="scientific">Pricia antarctica</name>
    <dbReference type="NCBI Taxonomy" id="641691"/>
    <lineage>
        <taxon>Bacteria</taxon>
        <taxon>Pseudomonadati</taxon>
        <taxon>Bacteroidota</taxon>
        <taxon>Flavobacteriia</taxon>
        <taxon>Flavobacteriales</taxon>
        <taxon>Flavobacteriaceae</taxon>
        <taxon>Pricia</taxon>
    </lineage>
</organism>
<dbReference type="EMBL" id="DRGL01000036">
    <property type="protein sequence ID" value="HEA21209.1"/>
    <property type="molecule type" value="Genomic_DNA"/>
</dbReference>
<name>A0A831QQM2_9FLAO</name>
<gene>
    <name evidence="1" type="ORF">ENH87_09855</name>
</gene>
<evidence type="ECO:0000313" key="1">
    <source>
        <dbReference type="EMBL" id="HEA21209.1"/>
    </source>
</evidence>
<proteinExistence type="predicted"/>
<sequence>MDNILTAFTDKPLGFNDAIQSVCRKAQVQLPIIHQLRNPFKYMTSKN</sequence>
<reference evidence="1" key="1">
    <citation type="journal article" date="2020" name="mSystems">
        <title>Genome- and Community-Level Interaction Insights into Carbon Utilization and Element Cycling Functions of Hydrothermarchaeota in Hydrothermal Sediment.</title>
        <authorList>
            <person name="Zhou Z."/>
            <person name="Liu Y."/>
            <person name="Xu W."/>
            <person name="Pan J."/>
            <person name="Luo Z.H."/>
            <person name="Li M."/>
        </authorList>
    </citation>
    <scope>NUCLEOTIDE SEQUENCE [LARGE SCALE GENOMIC DNA]</scope>
    <source>
        <strain evidence="1">HyVt-345</strain>
    </source>
</reference>
<dbReference type="AlphaFoldDB" id="A0A831QQM2"/>